<comment type="caution">
    <text evidence="5">The sequence shown here is derived from an EMBL/GenBank/DDBJ whole genome shotgun (WGS) entry which is preliminary data.</text>
</comment>
<evidence type="ECO:0000313" key="5">
    <source>
        <dbReference type="EMBL" id="KAK9917380.1"/>
    </source>
</evidence>
<dbReference type="InterPro" id="IPR036188">
    <property type="entry name" value="FAD/NAD-bd_sf"/>
</dbReference>
<evidence type="ECO:0000256" key="3">
    <source>
        <dbReference type="ARBA" id="ARBA00024018"/>
    </source>
</evidence>
<comment type="similarity">
    <text evidence="3">Belongs to the 3-hydroxybenzoate 6-hydroxylase family.</text>
</comment>
<protein>
    <recommendedName>
        <fullName evidence="4">FAD-binding domain-containing protein</fullName>
    </recommendedName>
</protein>
<name>A0ABR2Z137_9CHLO</name>
<dbReference type="InterPro" id="IPR002938">
    <property type="entry name" value="FAD-bd"/>
</dbReference>
<sequence length="418" mass="44247">MQAPGSATKQGGTSRREGGDPILVVGAGIGGLATAAALHKVGIPVRVIERESGPRREGTAIGLWPNAFRALDALGVAEPLREAHPLFDRIELCREDGSAIRTVLIDECTGAPHEFRGVYRGGLLRALQSAVPPDAVCYDCAVSSVEQDGTGVDVTLESGERLRAPVVIGADGVRSRIAKALGLGEANYAGYIAYRGVAVFEGGVPMRMNSVRMLWGSGVRAGLYPLSATEAYWFTTLNCNSTAVITDPEECRADALETVKGWSSEITDAIKCTPAERITRSRIADRWLKPGQPFGSGRITLVGDAAHPMTPNLGQGGCVALEDAVVLARALRDVMGPAASTSAADVSTITSTALQAALREYEVERSSRVLKISVRSNLMGTVLQIPFAPVVAARNYAVEKFLPVKDFLDHASYDCGTL</sequence>
<reference evidence="5 6" key="1">
    <citation type="journal article" date="2024" name="Nat. Commun.">
        <title>Phylogenomics reveals the evolutionary origins of lichenization in chlorophyte algae.</title>
        <authorList>
            <person name="Puginier C."/>
            <person name="Libourel C."/>
            <person name="Otte J."/>
            <person name="Skaloud P."/>
            <person name="Haon M."/>
            <person name="Grisel S."/>
            <person name="Petersen M."/>
            <person name="Berrin J.G."/>
            <person name="Delaux P.M."/>
            <person name="Dal Grande F."/>
            <person name="Keller J."/>
        </authorList>
    </citation>
    <scope>NUCLEOTIDE SEQUENCE [LARGE SCALE GENOMIC DNA]</scope>
    <source>
        <strain evidence="5 6">SAG 216-7</strain>
    </source>
</reference>
<evidence type="ECO:0000256" key="1">
    <source>
        <dbReference type="ARBA" id="ARBA00023002"/>
    </source>
</evidence>
<evidence type="ECO:0000313" key="6">
    <source>
        <dbReference type="Proteomes" id="UP001491310"/>
    </source>
</evidence>
<dbReference type="InterPro" id="IPR044560">
    <property type="entry name" value="MOase"/>
</dbReference>
<dbReference type="EMBL" id="JALJOT010000002">
    <property type="protein sequence ID" value="KAK9917380.1"/>
    <property type="molecule type" value="Genomic_DNA"/>
</dbReference>
<dbReference type="Pfam" id="PF01494">
    <property type="entry name" value="FAD_binding_3"/>
    <property type="match status" value="1"/>
</dbReference>
<feature type="domain" description="FAD-binding" evidence="4">
    <location>
        <begin position="22"/>
        <end position="342"/>
    </location>
</feature>
<proteinExistence type="inferred from homology"/>
<accession>A0ABR2Z137</accession>
<dbReference type="Gene3D" id="3.50.50.60">
    <property type="entry name" value="FAD/NAD(P)-binding domain"/>
    <property type="match status" value="1"/>
</dbReference>
<dbReference type="Proteomes" id="UP001491310">
    <property type="component" value="Unassembled WGS sequence"/>
</dbReference>
<dbReference type="PRINTS" id="PR00420">
    <property type="entry name" value="RNGMNOXGNASE"/>
</dbReference>
<keyword evidence="2" id="KW-0503">Monooxygenase</keyword>
<dbReference type="PANTHER" id="PTHR45934:SF9">
    <property type="entry name" value="FAD_NAD(P)-BINDING OXIDOREDUCTASE FAMILY PROTEIN"/>
    <property type="match status" value="1"/>
</dbReference>
<gene>
    <name evidence="5" type="ORF">WJX75_003773</name>
</gene>
<evidence type="ECO:0000259" key="4">
    <source>
        <dbReference type="Pfam" id="PF01494"/>
    </source>
</evidence>
<dbReference type="SUPFAM" id="SSF51905">
    <property type="entry name" value="FAD/NAD(P)-binding domain"/>
    <property type="match status" value="1"/>
</dbReference>
<keyword evidence="1" id="KW-0560">Oxidoreductase</keyword>
<keyword evidence="6" id="KW-1185">Reference proteome</keyword>
<evidence type="ECO:0000256" key="2">
    <source>
        <dbReference type="ARBA" id="ARBA00023033"/>
    </source>
</evidence>
<dbReference type="PANTHER" id="PTHR45934">
    <property type="entry name" value="FAD/NAD(P)-BINDING OXIDOREDUCTASE FAMILY PROTEIN"/>
    <property type="match status" value="1"/>
</dbReference>
<organism evidence="5 6">
    <name type="scientific">Coccomyxa subellipsoidea</name>
    <dbReference type="NCBI Taxonomy" id="248742"/>
    <lineage>
        <taxon>Eukaryota</taxon>
        <taxon>Viridiplantae</taxon>
        <taxon>Chlorophyta</taxon>
        <taxon>core chlorophytes</taxon>
        <taxon>Trebouxiophyceae</taxon>
        <taxon>Trebouxiophyceae incertae sedis</taxon>
        <taxon>Coccomyxaceae</taxon>
        <taxon>Coccomyxa</taxon>
    </lineage>
</organism>